<evidence type="ECO:0000256" key="3">
    <source>
        <dbReference type="ARBA" id="ARBA00022692"/>
    </source>
</evidence>
<protein>
    <submittedName>
        <fullName evidence="7">Membrane protein involved in the export of O-antigen and teichoic acid</fullName>
    </submittedName>
</protein>
<dbReference type="Proteomes" id="UP000184758">
    <property type="component" value="Unassembled WGS sequence"/>
</dbReference>
<feature type="transmembrane region" description="Helical" evidence="6">
    <location>
        <begin position="253"/>
        <end position="275"/>
    </location>
</feature>
<feature type="transmembrane region" description="Helical" evidence="6">
    <location>
        <begin position="45"/>
        <end position="66"/>
    </location>
</feature>
<evidence type="ECO:0000256" key="5">
    <source>
        <dbReference type="ARBA" id="ARBA00023136"/>
    </source>
</evidence>
<evidence type="ECO:0000256" key="6">
    <source>
        <dbReference type="SAM" id="Phobius"/>
    </source>
</evidence>
<feature type="transmembrane region" description="Helical" evidence="6">
    <location>
        <begin position="87"/>
        <end position="110"/>
    </location>
</feature>
<feature type="transmembrane region" description="Helical" evidence="6">
    <location>
        <begin position="296"/>
        <end position="319"/>
    </location>
</feature>
<feature type="transmembrane region" description="Helical" evidence="6">
    <location>
        <begin position="325"/>
        <end position="346"/>
    </location>
</feature>
<sequence length="472" mass="54706">MSLKFYEIIRNIAYAVSSNAISLVISTVVTLIVPKLIGVEEYGYWQLYVLYASFIGFFQFGWNDGIYLRYAGENYKELDKSLFYSQFWTLFGTQIFFSIIISVIGLFFSNDPEKKIIVLTTAVAMIAAGVRAMPLFILQATNRIKEYAIITTIDKLSYIIIIIVALIFGIRNYQILIVADLIGKIISLFLSTYYCKDIVFRKVNSFALNVTEIMSNIQGGVKLMIANLSSTLVIGIVRWGIEDTWDIATFGKVSLTLSISSSMMIFINAIGIIIFPILRNTKLEKLPMIYRTIRDILMAILFGMLILYYPLKEIITIWLPNYAESFKYMALIFPIIVYEGKMSLLINTYFKTLRKEQTMLIINVLSMFLSLVVTFFTTRVFINLDFAILSILLLLVFRVSFSEIVLASYLKISIKKDVISEWILTFLFVFFGWKFDSWLTLYFYLLAFCLYLIFKRKDFMQSFKNIRFFIKK</sequence>
<dbReference type="eggNOG" id="COG2244">
    <property type="taxonomic scope" value="Bacteria"/>
</dbReference>
<feature type="transmembrane region" description="Helical" evidence="6">
    <location>
        <begin position="175"/>
        <end position="195"/>
    </location>
</feature>
<feature type="transmembrane region" description="Helical" evidence="6">
    <location>
        <begin position="388"/>
        <end position="410"/>
    </location>
</feature>
<dbReference type="OrthoDB" id="385011at2"/>
<keyword evidence="3 6" id="KW-0812">Transmembrane</keyword>
<evidence type="ECO:0000256" key="1">
    <source>
        <dbReference type="ARBA" id="ARBA00004651"/>
    </source>
</evidence>
<comment type="subcellular location">
    <subcellularLocation>
        <location evidence="1">Cell membrane</location>
        <topology evidence="1">Multi-pass membrane protein</topology>
    </subcellularLocation>
</comment>
<evidence type="ECO:0000256" key="4">
    <source>
        <dbReference type="ARBA" id="ARBA00022989"/>
    </source>
</evidence>
<reference evidence="8" key="1">
    <citation type="submission" date="2016-11" db="EMBL/GenBank/DDBJ databases">
        <authorList>
            <person name="Varghese N."/>
            <person name="Submissions S."/>
        </authorList>
    </citation>
    <scope>NUCLEOTIDE SEQUENCE [LARGE SCALE GENOMIC DNA]</scope>
    <source>
        <strain evidence="8">313</strain>
    </source>
</reference>
<evidence type="ECO:0000313" key="8">
    <source>
        <dbReference type="Proteomes" id="UP000184758"/>
    </source>
</evidence>
<gene>
    <name evidence="7" type="ORF">SAMN05878443_1865</name>
</gene>
<proteinExistence type="predicted"/>
<feature type="transmembrane region" description="Helical" evidence="6">
    <location>
        <begin position="417"/>
        <end position="433"/>
    </location>
</feature>
<name>A0A1N6HHV5_9LACT</name>
<accession>A0A1N6HHV5</accession>
<dbReference type="PANTHER" id="PTHR30250">
    <property type="entry name" value="PST FAMILY PREDICTED COLANIC ACID TRANSPORTER"/>
    <property type="match status" value="1"/>
</dbReference>
<keyword evidence="2" id="KW-1003">Cell membrane</keyword>
<dbReference type="STRING" id="28230.SAMN05878443_1865"/>
<dbReference type="GO" id="GO:0005886">
    <property type="term" value="C:plasma membrane"/>
    <property type="evidence" value="ECO:0007669"/>
    <property type="project" value="UniProtKB-SubCell"/>
</dbReference>
<feature type="transmembrane region" description="Helical" evidence="6">
    <location>
        <begin position="223"/>
        <end position="241"/>
    </location>
</feature>
<feature type="transmembrane region" description="Helical" evidence="6">
    <location>
        <begin position="439"/>
        <end position="454"/>
    </location>
</feature>
<dbReference type="EMBL" id="FSRN01000001">
    <property type="protein sequence ID" value="SIO19342.1"/>
    <property type="molecule type" value="Genomic_DNA"/>
</dbReference>
<evidence type="ECO:0000256" key="2">
    <source>
        <dbReference type="ARBA" id="ARBA00022475"/>
    </source>
</evidence>
<dbReference type="AlphaFoldDB" id="A0A1N6HHV5"/>
<feature type="transmembrane region" description="Helical" evidence="6">
    <location>
        <begin position="358"/>
        <end position="382"/>
    </location>
</feature>
<evidence type="ECO:0000313" key="7">
    <source>
        <dbReference type="EMBL" id="SIO19342.1"/>
    </source>
</evidence>
<dbReference type="RefSeq" id="WP_034545377.1">
    <property type="nucleotide sequence ID" value="NZ_FSRN01000001.1"/>
</dbReference>
<keyword evidence="5 6" id="KW-0472">Membrane</keyword>
<dbReference type="PANTHER" id="PTHR30250:SF11">
    <property type="entry name" value="O-ANTIGEN TRANSPORTER-RELATED"/>
    <property type="match status" value="1"/>
</dbReference>
<organism evidence="7 8">
    <name type="scientific">Carnobacterium alterfunditum</name>
    <dbReference type="NCBI Taxonomy" id="28230"/>
    <lineage>
        <taxon>Bacteria</taxon>
        <taxon>Bacillati</taxon>
        <taxon>Bacillota</taxon>
        <taxon>Bacilli</taxon>
        <taxon>Lactobacillales</taxon>
        <taxon>Carnobacteriaceae</taxon>
        <taxon>Carnobacterium</taxon>
    </lineage>
</organism>
<keyword evidence="4 6" id="KW-1133">Transmembrane helix</keyword>
<dbReference type="InterPro" id="IPR050833">
    <property type="entry name" value="Poly_Biosynth_Transport"/>
</dbReference>
<keyword evidence="8" id="KW-1185">Reference proteome</keyword>
<feature type="transmembrane region" description="Helical" evidence="6">
    <location>
        <begin position="12"/>
        <end position="33"/>
    </location>
</feature>
<feature type="transmembrane region" description="Helical" evidence="6">
    <location>
        <begin position="147"/>
        <end position="169"/>
    </location>
</feature>
<feature type="transmembrane region" description="Helical" evidence="6">
    <location>
        <begin position="116"/>
        <end position="138"/>
    </location>
</feature>